<dbReference type="InterPro" id="IPR005116">
    <property type="entry name" value="Transp-assoc_OB_typ1"/>
</dbReference>
<dbReference type="InterPro" id="IPR036388">
    <property type="entry name" value="WH-like_DNA-bd_sf"/>
</dbReference>
<proteinExistence type="inferred from homology"/>
<dbReference type="SUPFAM" id="SSF46785">
    <property type="entry name" value="Winged helix' DNA-binding domain"/>
    <property type="match status" value="1"/>
</dbReference>
<dbReference type="Pfam" id="PF00126">
    <property type="entry name" value="HTH_1"/>
    <property type="match status" value="1"/>
</dbReference>
<dbReference type="Gene3D" id="1.10.10.10">
    <property type="entry name" value="Winged helix-like DNA-binding domain superfamily/Winged helix DNA-binding domain"/>
    <property type="match status" value="1"/>
</dbReference>
<dbReference type="InterPro" id="IPR051815">
    <property type="entry name" value="Molybdate_resp_trans_reg"/>
</dbReference>
<evidence type="ECO:0000259" key="6">
    <source>
        <dbReference type="PROSITE" id="PS51866"/>
    </source>
</evidence>
<dbReference type="SUPFAM" id="SSF50331">
    <property type="entry name" value="MOP-like"/>
    <property type="match status" value="2"/>
</dbReference>
<evidence type="ECO:0000256" key="5">
    <source>
        <dbReference type="PIRNR" id="PIRNR005763"/>
    </source>
</evidence>
<dbReference type="Gene3D" id="2.40.50.100">
    <property type="match status" value="2"/>
</dbReference>
<dbReference type="Pfam" id="PF03459">
    <property type="entry name" value="TOBE"/>
    <property type="match status" value="2"/>
</dbReference>
<dbReference type="EMBL" id="SHKM01000002">
    <property type="protein sequence ID" value="RZT76689.1"/>
    <property type="molecule type" value="Genomic_DNA"/>
</dbReference>
<evidence type="ECO:0000256" key="1">
    <source>
        <dbReference type="ARBA" id="ARBA00008110"/>
    </source>
</evidence>
<dbReference type="PANTHER" id="PTHR30432:SF1">
    <property type="entry name" value="DNA-BINDING TRANSCRIPTIONAL DUAL REGULATOR MODE"/>
    <property type="match status" value="1"/>
</dbReference>
<dbReference type="RefSeq" id="WP_014235672.1">
    <property type="nucleotide sequence ID" value="NZ_SHKM01000002.1"/>
</dbReference>
<dbReference type="NCBIfam" id="TIGR00638">
    <property type="entry name" value="Mop"/>
    <property type="match status" value="2"/>
</dbReference>
<sequence length="272" mass="29121">MSQNQQKLVGKLALETEFGPFLGDTRIRLLEAIDTHGSISQAAKAVPLSYKAAWDAVDAMNNLADEALVVRSTGGRHGGGTLLTDYGRKIIALYRAVEQEYQGALDRLAGHMAEISEGDVRQFQSLLRRLSVRTSARNQFVGKIVGLRDGGVDFEVRIALDESTELVAIITRESSENLELALGKEICALVKASSLMLLTEGAGRITARNQLWGEISHIHDGPVNAEVTLTLPGGKTLTAVVTHGSIESLELVPGKKACAFFKASSVILAATA</sequence>
<comment type="caution">
    <text evidence="7">The sequence shown here is derived from an EMBL/GenBank/DDBJ whole genome shotgun (WGS) entry which is preliminary data.</text>
</comment>
<dbReference type="InterPro" id="IPR004606">
    <property type="entry name" value="Mop_domain"/>
</dbReference>
<feature type="domain" description="Mop" evidence="6">
    <location>
        <begin position="133"/>
        <end position="199"/>
    </location>
</feature>
<evidence type="ECO:0000256" key="2">
    <source>
        <dbReference type="ARBA" id="ARBA00022448"/>
    </source>
</evidence>
<protein>
    <submittedName>
        <fullName evidence="7">Molybdate transport system regulatory protein</fullName>
    </submittedName>
</protein>
<evidence type="ECO:0000256" key="4">
    <source>
        <dbReference type="ARBA" id="ARBA00022737"/>
    </source>
</evidence>
<dbReference type="InterPro" id="IPR003725">
    <property type="entry name" value="ModE-bd_N"/>
</dbReference>
<keyword evidence="2 5" id="KW-0813">Transport</keyword>
<accession>A0ABY0ISM1</accession>
<dbReference type="InterPro" id="IPR008995">
    <property type="entry name" value="Mo/tungstate-bd_C_term_dom"/>
</dbReference>
<keyword evidence="4" id="KW-0677">Repeat</keyword>
<dbReference type="InterPro" id="IPR016462">
    <property type="entry name" value="ModE"/>
</dbReference>
<dbReference type="InterPro" id="IPR036390">
    <property type="entry name" value="WH_DNA-bd_sf"/>
</dbReference>
<dbReference type="PIRSF" id="PIRSF005763">
    <property type="entry name" value="Txn_reg_ModE"/>
    <property type="match status" value="1"/>
</dbReference>
<reference evidence="7 8" key="1">
    <citation type="submission" date="2019-02" db="EMBL/GenBank/DDBJ databases">
        <title>Genomic Encyclopedia of Type Strains, Phase IV (KMG-IV): sequencing the most valuable type-strain genomes for metagenomic binning, comparative biology and taxonomic classification.</title>
        <authorList>
            <person name="Goeker M."/>
        </authorList>
    </citation>
    <scope>NUCLEOTIDE SEQUENCE [LARGE SCALE GENOMIC DNA]</scope>
    <source>
        <strain evidence="7 8">DSM 21223</strain>
    </source>
</reference>
<name>A0ABY0ISM1_9RHOO</name>
<dbReference type="NCBIfam" id="TIGR00637">
    <property type="entry name" value="ModE_repress"/>
    <property type="match status" value="1"/>
</dbReference>
<dbReference type="InterPro" id="IPR000847">
    <property type="entry name" value="LysR_HTH_N"/>
</dbReference>
<organism evidence="7 8">
    <name type="scientific">Azospira oryzae</name>
    <dbReference type="NCBI Taxonomy" id="146939"/>
    <lineage>
        <taxon>Bacteria</taxon>
        <taxon>Pseudomonadati</taxon>
        <taxon>Pseudomonadota</taxon>
        <taxon>Betaproteobacteria</taxon>
        <taxon>Rhodocyclales</taxon>
        <taxon>Rhodocyclaceae</taxon>
        <taxon>Azospira</taxon>
    </lineage>
</organism>
<evidence type="ECO:0000313" key="7">
    <source>
        <dbReference type="EMBL" id="RZT76689.1"/>
    </source>
</evidence>
<evidence type="ECO:0000256" key="3">
    <source>
        <dbReference type="ARBA" id="ARBA00022505"/>
    </source>
</evidence>
<comment type="similarity">
    <text evidence="1 5">Belongs to the ModE family.</text>
</comment>
<dbReference type="Proteomes" id="UP000292136">
    <property type="component" value="Unassembled WGS sequence"/>
</dbReference>
<keyword evidence="3 5" id="KW-0500">Molybdenum</keyword>
<feature type="domain" description="Mop" evidence="6">
    <location>
        <begin position="204"/>
        <end position="270"/>
    </location>
</feature>
<dbReference type="PANTHER" id="PTHR30432">
    <property type="entry name" value="TRANSCRIPTIONAL REGULATOR MODE"/>
    <property type="match status" value="1"/>
</dbReference>
<dbReference type="PROSITE" id="PS51866">
    <property type="entry name" value="MOP"/>
    <property type="match status" value="2"/>
</dbReference>
<gene>
    <name evidence="7" type="ORF">EV678_2568</name>
</gene>
<keyword evidence="8" id="KW-1185">Reference proteome</keyword>
<evidence type="ECO:0000313" key="8">
    <source>
        <dbReference type="Proteomes" id="UP000292136"/>
    </source>
</evidence>